<reference evidence="2 3" key="1">
    <citation type="submission" date="2020-06" db="EMBL/GenBank/DDBJ databases">
        <authorList>
            <person name="Chuat V."/>
        </authorList>
    </citation>
    <scope>NUCLEOTIDE SEQUENCE [LARGE SCALE GENOMIC DNA]</scope>
    <source>
        <strain evidence="2">STH_CIRM_998</strain>
    </source>
</reference>
<feature type="transmembrane region" description="Helical" evidence="1">
    <location>
        <begin position="6"/>
        <end position="27"/>
    </location>
</feature>
<name>A0A8D6U5E5_STRTR</name>
<dbReference type="EMBL" id="LR822027">
    <property type="protein sequence ID" value="CAD0150807.1"/>
    <property type="molecule type" value="Genomic_DNA"/>
</dbReference>
<keyword evidence="1" id="KW-1133">Transmembrane helix</keyword>
<evidence type="ECO:0000256" key="1">
    <source>
        <dbReference type="SAM" id="Phobius"/>
    </source>
</evidence>
<keyword evidence="1" id="KW-0472">Membrane</keyword>
<dbReference type="Proteomes" id="UP000509791">
    <property type="component" value="Chromosome"/>
</dbReference>
<gene>
    <name evidence="2" type="ORF">STHERMO_0173</name>
</gene>
<proteinExistence type="predicted"/>
<organism evidence="2 3">
    <name type="scientific">Streptococcus thermophilus</name>
    <dbReference type="NCBI Taxonomy" id="1308"/>
    <lineage>
        <taxon>Bacteria</taxon>
        <taxon>Bacillati</taxon>
        <taxon>Bacillota</taxon>
        <taxon>Bacilli</taxon>
        <taxon>Lactobacillales</taxon>
        <taxon>Streptococcaceae</taxon>
        <taxon>Streptococcus</taxon>
    </lineage>
</organism>
<protein>
    <submittedName>
        <fullName evidence="2">Uncharacterized protein</fullName>
    </submittedName>
</protein>
<dbReference type="AlphaFoldDB" id="A0A8D6U5E5"/>
<keyword evidence="1" id="KW-0812">Transmembrane</keyword>
<sequence>MAGADNFGLSIHLYTSILFDLLVYNYSTKGLKVKPSRAKIAFF</sequence>
<evidence type="ECO:0000313" key="3">
    <source>
        <dbReference type="Proteomes" id="UP000509791"/>
    </source>
</evidence>
<evidence type="ECO:0000313" key="2">
    <source>
        <dbReference type="EMBL" id="CAD0150807.1"/>
    </source>
</evidence>
<accession>A0A8D6U5E5</accession>